<feature type="region of interest" description="Disordered" evidence="1">
    <location>
        <begin position="140"/>
        <end position="203"/>
    </location>
</feature>
<dbReference type="InterPro" id="IPR029071">
    <property type="entry name" value="Ubiquitin-like_domsf"/>
</dbReference>
<feature type="compositionally biased region" description="Polar residues" evidence="1">
    <location>
        <begin position="432"/>
        <end position="441"/>
    </location>
</feature>
<dbReference type="OrthoDB" id="43122at2759"/>
<dbReference type="Proteomes" id="UP000772434">
    <property type="component" value="Unassembled WGS sequence"/>
</dbReference>
<gene>
    <name evidence="2" type="ORF">BDP27DRAFT_1311189</name>
</gene>
<feature type="compositionally biased region" description="Basic and acidic residues" evidence="1">
    <location>
        <begin position="595"/>
        <end position="615"/>
    </location>
</feature>
<dbReference type="SUPFAM" id="SSF54236">
    <property type="entry name" value="Ubiquitin-like"/>
    <property type="match status" value="1"/>
</dbReference>
<feature type="compositionally biased region" description="Basic and acidic residues" evidence="1">
    <location>
        <begin position="712"/>
        <end position="721"/>
    </location>
</feature>
<evidence type="ECO:0000313" key="2">
    <source>
        <dbReference type="EMBL" id="KAF9077521.1"/>
    </source>
</evidence>
<evidence type="ECO:0000256" key="1">
    <source>
        <dbReference type="SAM" id="MobiDB-lite"/>
    </source>
</evidence>
<feature type="region of interest" description="Disordered" evidence="1">
    <location>
        <begin position="276"/>
        <end position="304"/>
    </location>
</feature>
<evidence type="ECO:0008006" key="4">
    <source>
        <dbReference type="Google" id="ProtNLM"/>
    </source>
</evidence>
<feature type="compositionally biased region" description="Polar residues" evidence="1">
    <location>
        <begin position="670"/>
        <end position="697"/>
    </location>
</feature>
<feature type="region of interest" description="Disordered" evidence="1">
    <location>
        <begin position="426"/>
        <end position="787"/>
    </location>
</feature>
<dbReference type="AlphaFoldDB" id="A0A9P5UFQ3"/>
<feature type="compositionally biased region" description="Polar residues" evidence="1">
    <location>
        <begin position="449"/>
        <end position="460"/>
    </location>
</feature>
<dbReference type="Gene3D" id="3.10.20.90">
    <property type="entry name" value="Phosphatidylinositol 3-kinase Catalytic Subunit, Chain A, domain 1"/>
    <property type="match status" value="1"/>
</dbReference>
<sequence length="1070" mass="117451">MATCFQQPPNNCLDLSFVLTAISQNLPAPVEQVKRLQKFTILPTEKELIYHVPISYGNKYAMPNRRRSSSLAFLTSVFYSSPLSQDCQEDLSGLSQNRSPMDTERLSTSVFYDDLESSNIGALSLMSSVKEVPFLDTDPFANLSGPPSSPVQERPALSPVASAPKSPLSPSDAPSRPFASLTASPVQPAYQRKPSFRSSPSLPSLSTLAKMNVMIPAKVRKGTVGARLPFEPWDRQGDYTDSPESIIPTTRPFLDIENEDEDEQYGVPLKLDRLSSQFGIPSPGVSRPTSPKSRNDGVPEYSGSSYTSSIFGYENESTTTDFSAPTPSLHSSTLSTEDDFSYYYSSSGSELSPEPFDTRQGYFAATDKSYESLNDHLSEEQDFPTLISSPYQSVTKHGLPAARPLFMNSSYESEEDINSLHSIDSPVAQFEPGSSASTISAFPSKESHSGSSRSVLTSEMWNGRGDVSTGEGPAVDGDEYQRGRTSGTGGYSGGRGNGSRRVYDSGGGGPSGGAGGYNSGSGGGDDKDERDRRPSFSAFSFDSEDDEEDESSSEDDYGVATGLPPATQPPPESDDDNVPLARSIPTALKAQQSLRLKDREARNKRKQERDARAAARDAQASFHSRPTSSTQEAALQASKSFRRPPKSPPFSPPLPFAVNDLTRKLENVRPVNQANSLSAPLDTPNSWARGTASQDTSKVPESRTLRPMRSFHRPEPRKQIEDWNAPPLPAAPEHKVVRSTTRARARSSASREDPSTTFPARSTSDDAPKMERKRTVRTSEGTKSARTSIDHARAPLPAPSELIARQRALTVSQQRVFIGDRQRFVVVEVNPSTTAGEVIHLVEAQGGLKEWRGSGGWMLFEIAQDFGMERPIRSFELLSDVEASWNKDKLVNVFLLKLTPLAPVLSLSALPSFSPTHSGYIEWESKRGKWNKRYMMLKEHCFGCPNATACGRDAVMLCSLSNFDAYQITRLVRAPKDFTFAVKSTDNLSIFENTADYLHIFSCRTDVGEKWMEMILLARSYVLHQERNILSNSKAHPNLSRSVTKKTPQHQTLVNVNPGNVFEPGTLLHR</sequence>
<comment type="caution">
    <text evidence="2">The sequence shown here is derived from an EMBL/GenBank/DDBJ whole genome shotgun (WGS) entry which is preliminary data.</text>
</comment>
<feature type="compositionally biased region" description="Basic and acidic residues" evidence="1">
    <location>
        <begin position="524"/>
        <end position="534"/>
    </location>
</feature>
<dbReference type="PANTHER" id="PTHR38700:SF1">
    <property type="entry name" value="PH DOMAIN-CONTAINING PROTEIN"/>
    <property type="match status" value="1"/>
</dbReference>
<reference evidence="2" key="1">
    <citation type="submission" date="2020-11" db="EMBL/GenBank/DDBJ databases">
        <authorList>
            <consortium name="DOE Joint Genome Institute"/>
            <person name="Ahrendt S."/>
            <person name="Riley R."/>
            <person name="Andreopoulos W."/>
            <person name="Labutti K."/>
            <person name="Pangilinan J."/>
            <person name="Ruiz-Duenas F.J."/>
            <person name="Barrasa J.M."/>
            <person name="Sanchez-Garcia M."/>
            <person name="Camarero S."/>
            <person name="Miyauchi S."/>
            <person name="Serrano A."/>
            <person name="Linde D."/>
            <person name="Babiker R."/>
            <person name="Drula E."/>
            <person name="Ayuso-Fernandez I."/>
            <person name="Pacheco R."/>
            <person name="Padilla G."/>
            <person name="Ferreira P."/>
            <person name="Barriuso J."/>
            <person name="Kellner H."/>
            <person name="Castanera R."/>
            <person name="Alfaro M."/>
            <person name="Ramirez L."/>
            <person name="Pisabarro A.G."/>
            <person name="Kuo A."/>
            <person name="Tritt A."/>
            <person name="Lipzen A."/>
            <person name="He G."/>
            <person name="Yan M."/>
            <person name="Ng V."/>
            <person name="Cullen D."/>
            <person name="Martin F."/>
            <person name="Rosso M.-N."/>
            <person name="Henrissat B."/>
            <person name="Hibbett D."/>
            <person name="Martinez A.T."/>
            <person name="Grigoriev I.V."/>
        </authorList>
    </citation>
    <scope>NUCLEOTIDE SEQUENCE</scope>
    <source>
        <strain evidence="2">AH 40177</strain>
    </source>
</reference>
<feature type="compositionally biased region" description="Gly residues" evidence="1">
    <location>
        <begin position="505"/>
        <end position="523"/>
    </location>
</feature>
<feature type="compositionally biased region" description="Low complexity" evidence="1">
    <location>
        <begin position="738"/>
        <end position="748"/>
    </location>
</feature>
<accession>A0A9P5UFQ3</accession>
<feature type="compositionally biased region" description="Gly residues" evidence="1">
    <location>
        <begin position="486"/>
        <end position="497"/>
    </location>
</feature>
<feature type="compositionally biased region" description="Acidic residues" evidence="1">
    <location>
        <begin position="542"/>
        <end position="557"/>
    </location>
</feature>
<proteinExistence type="predicted"/>
<dbReference type="Gene3D" id="2.30.29.30">
    <property type="entry name" value="Pleckstrin-homology domain (PH domain)/Phosphotyrosine-binding domain (PTB)"/>
    <property type="match status" value="1"/>
</dbReference>
<name>A0A9P5UFQ3_9AGAR</name>
<organism evidence="2 3">
    <name type="scientific">Rhodocollybia butyracea</name>
    <dbReference type="NCBI Taxonomy" id="206335"/>
    <lineage>
        <taxon>Eukaryota</taxon>
        <taxon>Fungi</taxon>
        <taxon>Dikarya</taxon>
        <taxon>Basidiomycota</taxon>
        <taxon>Agaricomycotina</taxon>
        <taxon>Agaricomycetes</taxon>
        <taxon>Agaricomycetidae</taxon>
        <taxon>Agaricales</taxon>
        <taxon>Marasmiineae</taxon>
        <taxon>Omphalotaceae</taxon>
        <taxon>Rhodocollybia</taxon>
    </lineage>
</organism>
<dbReference type="EMBL" id="JADNRY010000003">
    <property type="protein sequence ID" value="KAF9077521.1"/>
    <property type="molecule type" value="Genomic_DNA"/>
</dbReference>
<feature type="compositionally biased region" description="Polar residues" evidence="1">
    <location>
        <begin position="778"/>
        <end position="787"/>
    </location>
</feature>
<dbReference type="Pfam" id="PF21989">
    <property type="entry name" value="RA_2"/>
    <property type="match status" value="1"/>
</dbReference>
<evidence type="ECO:0000313" key="3">
    <source>
        <dbReference type="Proteomes" id="UP000772434"/>
    </source>
</evidence>
<dbReference type="InterPro" id="IPR011993">
    <property type="entry name" value="PH-like_dom_sf"/>
</dbReference>
<feature type="compositionally biased region" description="Pro residues" evidence="1">
    <location>
        <begin position="646"/>
        <end position="655"/>
    </location>
</feature>
<keyword evidence="3" id="KW-1185">Reference proteome</keyword>
<protein>
    <recommendedName>
        <fullName evidence="4">PH domain-containing protein</fullName>
    </recommendedName>
</protein>
<dbReference type="PANTHER" id="PTHR38700">
    <property type="entry name" value="YALI0E22418P"/>
    <property type="match status" value="1"/>
</dbReference>
<feature type="compositionally biased region" description="Polar residues" evidence="1">
    <location>
        <begin position="621"/>
        <end position="633"/>
    </location>
</feature>